<organism evidence="9">
    <name type="scientific">Raphidiopteran tombus-related virus</name>
    <dbReference type="NCBI Taxonomy" id="2822559"/>
    <lineage>
        <taxon>Viruses</taxon>
        <taxon>Riboviria</taxon>
        <taxon>Orthornavirae</taxon>
        <taxon>Kitrinoviricota</taxon>
        <taxon>Tolucaviricetes</taxon>
        <taxon>Tolivirales</taxon>
        <taxon>Tombusviridae</taxon>
    </lineage>
</organism>
<dbReference type="InterPro" id="IPR043502">
    <property type="entry name" value="DNA/RNA_pol_sf"/>
</dbReference>
<evidence type="ECO:0000313" key="9">
    <source>
        <dbReference type="EMBL" id="QTJ63604.1"/>
    </source>
</evidence>
<proteinExistence type="predicted"/>
<accession>A0A8A6RRN8</accession>
<dbReference type="InterPro" id="IPR007094">
    <property type="entry name" value="RNA-dir_pol_PSvirus"/>
</dbReference>
<evidence type="ECO:0000256" key="2">
    <source>
        <dbReference type="ARBA" id="ARBA00022484"/>
    </source>
</evidence>
<dbReference type="InterPro" id="IPR002166">
    <property type="entry name" value="RNA_pol_HCV"/>
</dbReference>
<evidence type="ECO:0000256" key="5">
    <source>
        <dbReference type="ARBA" id="ARBA00022741"/>
    </source>
</evidence>
<protein>
    <recommendedName>
        <fullName evidence="1 7">RNA-directed RNA polymerase</fullName>
        <ecNumber evidence="1 7">2.7.7.48</ecNumber>
    </recommendedName>
</protein>
<keyword evidence="4 7" id="KW-0548">Nucleotidyltransferase</keyword>
<evidence type="ECO:0000256" key="6">
    <source>
        <dbReference type="ARBA" id="ARBA00022953"/>
    </source>
</evidence>
<keyword evidence="3 7" id="KW-0808">Transferase</keyword>
<reference evidence="9" key="1">
    <citation type="submission" date="2020-11" db="EMBL/GenBank/DDBJ databases">
        <authorList>
            <person name="Paraskevopoulou S."/>
            <person name="Kaefer S."/>
            <person name="Zirkel F."/>
            <person name="Donath A."/>
            <person name="Petersen M."/>
            <person name="Liu S."/>
            <person name="Zhou X."/>
            <person name="Drosten C."/>
            <person name="Misof B."/>
            <person name="Junglen S."/>
        </authorList>
    </citation>
    <scope>NUCLEOTIDE SEQUENCE</scope>
    <source>
        <strain evidence="9">OKIAV395</strain>
    </source>
</reference>
<dbReference type="EC" id="2.7.7.48" evidence="1 7"/>
<evidence type="ECO:0000256" key="7">
    <source>
        <dbReference type="RuleBase" id="RU363062"/>
    </source>
</evidence>
<dbReference type="Gene3D" id="3.30.70.270">
    <property type="match status" value="1"/>
</dbReference>
<dbReference type="InterPro" id="IPR043128">
    <property type="entry name" value="Rev_trsase/Diguanyl_cyclase"/>
</dbReference>
<evidence type="ECO:0000259" key="8">
    <source>
        <dbReference type="PROSITE" id="PS50507"/>
    </source>
</evidence>
<comment type="catalytic activity">
    <reaction evidence="7">
        <text>RNA(n) + a ribonucleoside 5'-triphosphate = RNA(n+1) + diphosphate</text>
        <dbReference type="Rhea" id="RHEA:21248"/>
        <dbReference type="Rhea" id="RHEA-COMP:14527"/>
        <dbReference type="Rhea" id="RHEA-COMP:17342"/>
        <dbReference type="ChEBI" id="CHEBI:33019"/>
        <dbReference type="ChEBI" id="CHEBI:61557"/>
        <dbReference type="ChEBI" id="CHEBI:140395"/>
        <dbReference type="EC" id="2.7.7.48"/>
    </reaction>
</comment>
<dbReference type="GO" id="GO:0039694">
    <property type="term" value="P:viral RNA genome replication"/>
    <property type="evidence" value="ECO:0007669"/>
    <property type="project" value="InterPro"/>
</dbReference>
<keyword evidence="5 7" id="KW-0547">Nucleotide-binding</keyword>
<evidence type="ECO:0000256" key="3">
    <source>
        <dbReference type="ARBA" id="ARBA00022679"/>
    </source>
</evidence>
<dbReference type="GO" id="GO:0003723">
    <property type="term" value="F:RNA binding"/>
    <property type="evidence" value="ECO:0007669"/>
    <property type="project" value="InterPro"/>
</dbReference>
<keyword evidence="6 7" id="KW-0693">Viral RNA replication</keyword>
<dbReference type="GO" id="GO:0003968">
    <property type="term" value="F:RNA-directed RNA polymerase activity"/>
    <property type="evidence" value="ECO:0007669"/>
    <property type="project" value="UniProtKB-KW"/>
</dbReference>
<feature type="domain" description="RdRp catalytic" evidence="8">
    <location>
        <begin position="86"/>
        <end position="199"/>
    </location>
</feature>
<dbReference type="EMBL" id="MW208782">
    <property type="protein sequence ID" value="QTJ63604.1"/>
    <property type="molecule type" value="Genomic_RNA"/>
</dbReference>
<name>A0A8A6RRN8_9TOMB</name>
<reference evidence="9" key="2">
    <citation type="journal article" date="2021" name="Virus Evol.">
        <title>Viromics of extant insect orders unveil the evolution of the flavi-like superfamily.</title>
        <authorList>
            <person name="Sofia P."/>
            <person name="Simon K."/>
            <person name="Florian Z."/>
            <person name="Alexander D."/>
            <person name="Malte P."/>
            <person name="Shanlin L."/>
            <person name="Xin Z."/>
            <person name="Christian D."/>
            <person name="Bernhard M."/>
            <person name="Sandra J."/>
        </authorList>
    </citation>
    <scope>NUCLEOTIDE SEQUENCE</scope>
    <source>
        <strain evidence="9">OKIAV395</strain>
    </source>
</reference>
<keyword evidence="2 7" id="KW-0696">RNA-directed RNA polymerase</keyword>
<sequence>MRELEQGGKVTNIITPFTKIEKLSTSKYKAPRLIQARHKSFNIEYGCYIKPLEQFLGKEHHHKHHFGKGNYDEIARRINKLRKRYRYYTEADHSTFDAHVTVEMLRLTHTFYQSVYRHDRKLRRLSAQTINNNCKSRQGDHYRIRGTRMSGDVDTSLGNSLINYAIIMRILDELGIKGDAIVNGDDSIIFSDEPIPVVAVDLFRKYNMETVMNKSTDNIYEVEFCRTKLCLNGDGNFTMMIDPKRIVKIFGMTNSQIKSYQTYLIEVLVCMQSINKSSLIGVHLQKLIDDIVASPSIKQKYKIPIYNHNFKMLSADMLRVYRRQLATKTLTNDQASVDVFHSWPYLYDFRYVLSKLYYKIVKLCEMQDINTTNLWTAPVGRHIYVNHNLKTIAIDDVSR</sequence>
<evidence type="ECO:0000256" key="1">
    <source>
        <dbReference type="ARBA" id="ARBA00012494"/>
    </source>
</evidence>
<evidence type="ECO:0000256" key="4">
    <source>
        <dbReference type="ARBA" id="ARBA00022695"/>
    </source>
</evidence>
<dbReference type="SUPFAM" id="SSF56672">
    <property type="entry name" value="DNA/RNA polymerases"/>
    <property type="match status" value="1"/>
</dbReference>
<dbReference type="GO" id="GO:0000166">
    <property type="term" value="F:nucleotide binding"/>
    <property type="evidence" value="ECO:0007669"/>
    <property type="project" value="UniProtKB-KW"/>
</dbReference>
<dbReference type="Pfam" id="PF00998">
    <property type="entry name" value="RdRP_3"/>
    <property type="match status" value="1"/>
</dbReference>
<dbReference type="PROSITE" id="PS50507">
    <property type="entry name" value="RDRP_SSRNA_POS"/>
    <property type="match status" value="1"/>
</dbReference>